<name>A0A6J5DSU9_9BURK</name>
<dbReference type="InterPro" id="IPR024079">
    <property type="entry name" value="MetalloPept_cat_dom_sf"/>
</dbReference>
<feature type="region of interest" description="Disordered" evidence="1">
    <location>
        <begin position="1"/>
        <end position="126"/>
    </location>
</feature>
<dbReference type="EMBL" id="CADIKF010000017">
    <property type="protein sequence ID" value="CAB3756697.1"/>
    <property type="molecule type" value="Genomic_DNA"/>
</dbReference>
<dbReference type="InterPro" id="IPR029463">
    <property type="entry name" value="Lys_MEP"/>
</dbReference>
<feature type="compositionally biased region" description="Polar residues" evidence="1">
    <location>
        <begin position="65"/>
        <end position="74"/>
    </location>
</feature>
<keyword evidence="4" id="KW-1185">Reference proteome</keyword>
<evidence type="ECO:0000259" key="2">
    <source>
        <dbReference type="SMART" id="SM01351"/>
    </source>
</evidence>
<feature type="compositionally biased region" description="Basic and acidic residues" evidence="1">
    <location>
        <begin position="110"/>
        <end position="126"/>
    </location>
</feature>
<gene>
    <name evidence="3" type="ORF">LMG29739_02500</name>
</gene>
<dbReference type="Pfam" id="PF14521">
    <property type="entry name" value="Aspzincin_M35"/>
    <property type="match status" value="1"/>
</dbReference>
<organism evidence="3 4">
    <name type="scientific">Paraburkholderia solisilvae</name>
    <dbReference type="NCBI Taxonomy" id="624376"/>
    <lineage>
        <taxon>Bacteria</taxon>
        <taxon>Pseudomonadati</taxon>
        <taxon>Pseudomonadota</taxon>
        <taxon>Betaproteobacteria</taxon>
        <taxon>Burkholderiales</taxon>
        <taxon>Burkholderiaceae</taxon>
        <taxon>Paraburkholderia</taxon>
    </lineage>
</organism>
<feature type="compositionally biased region" description="Polar residues" evidence="1">
    <location>
        <begin position="1"/>
        <end position="10"/>
    </location>
</feature>
<feature type="compositionally biased region" description="Gly residues" evidence="1">
    <location>
        <begin position="300"/>
        <end position="363"/>
    </location>
</feature>
<protein>
    <recommendedName>
        <fullName evidence="2">Lysine-specific metallo-endopeptidase domain-containing protein</fullName>
    </recommendedName>
</protein>
<evidence type="ECO:0000313" key="4">
    <source>
        <dbReference type="Proteomes" id="UP000494329"/>
    </source>
</evidence>
<dbReference type="AlphaFoldDB" id="A0A6J5DSU9"/>
<dbReference type="Gene3D" id="3.40.390.10">
    <property type="entry name" value="Collagenase (Catalytic Domain)"/>
    <property type="match status" value="1"/>
</dbReference>
<evidence type="ECO:0000313" key="3">
    <source>
        <dbReference type="EMBL" id="CAB3756697.1"/>
    </source>
</evidence>
<dbReference type="Proteomes" id="UP000494329">
    <property type="component" value="Unassembled WGS sequence"/>
</dbReference>
<evidence type="ECO:0000256" key="1">
    <source>
        <dbReference type="SAM" id="MobiDB-lite"/>
    </source>
</evidence>
<sequence>MRISDYSNTYAREGAPDQMPPLLALAPASQPQTGLYPPAQQADPDIQTGRPASNVNATPYGIGNTPLTRSNNGNDADRIPTWNATQPPRPEEPGAASRPGNSIDDANGNHVRDRWDDSGAHIRDSWNDRNGMRAHEMWDTDGTHVRDAWNEKTGQHARDTWASNGAHVRDGWDEQGNHLQEVWSAQGQYLRNAWNELTARVQDMLKRKHDGEDNPASNRNKPGDPAPGSPIDVQTQPGTGQGDADSRQPGAGDRHAPPADTTTSDWRPVGDGRYGRGAGPAGRVAGRGDDGDGDDDAAGPTGGDGDGAAGPTGDDGGGSAGPTGGDGGGSAGPTGGGDGGSADPTGGDGGGDGGSAGPTGGAGNARPRRNTGPSGNTAAPDPEMRGAASQFSQAQLNRLNSASHNLIHILDRALDRLDKYGANDPELKQWFGANANPDQIRQTLMKMRQTLASGDYKFALDPPAPGNWEMAHVFPNDRSHTIHVRPHMLDPVFGKNTPEITLAHELSHFDDIGGTRDHIYGDRNALTLARTNSATAMNNAENYGMFIRQVTSA</sequence>
<proteinExistence type="predicted"/>
<dbReference type="SMART" id="SM01351">
    <property type="entry name" value="Aspzincin_M35"/>
    <property type="match status" value="1"/>
</dbReference>
<dbReference type="GO" id="GO:0004222">
    <property type="term" value="F:metalloendopeptidase activity"/>
    <property type="evidence" value="ECO:0007669"/>
    <property type="project" value="InterPro"/>
</dbReference>
<dbReference type="SUPFAM" id="SSF55486">
    <property type="entry name" value="Metalloproteases ('zincins'), catalytic domain"/>
    <property type="match status" value="1"/>
</dbReference>
<feature type="domain" description="Lysine-specific metallo-endopeptidase" evidence="2">
    <location>
        <begin position="419"/>
        <end position="548"/>
    </location>
</feature>
<accession>A0A6J5DSU9</accession>
<reference evidence="3 4" key="1">
    <citation type="submission" date="2020-04" db="EMBL/GenBank/DDBJ databases">
        <authorList>
            <person name="De Canck E."/>
        </authorList>
    </citation>
    <scope>NUCLEOTIDE SEQUENCE [LARGE SCALE GENOMIC DNA]</scope>
    <source>
        <strain evidence="3 4">LMG 29739</strain>
    </source>
</reference>
<feature type="region of interest" description="Disordered" evidence="1">
    <location>
        <begin position="208"/>
        <end position="392"/>
    </location>
</feature>